<dbReference type="PANTHER" id="PTHR34583">
    <property type="entry name" value="ANTIPORTER SUBUNIT MNHC2-RELATED"/>
    <property type="match status" value="1"/>
</dbReference>
<proteinExistence type="predicted"/>
<sequence length="142" mass="16043">MMEWLIQHVLEKYNFWIAMLIIIIGLTATIVKENLLKKLIGLSIFQTAMFLWFVSLGDVGRNILTTWGLKTGTPPILWEQAAEKGYIYVNPLPNVLMLTGIVVSAATTAVALAIVIRIYQKYGTIEEDEIIEKEKEFERVGG</sequence>
<keyword evidence="5 6" id="KW-0472">Membrane</keyword>
<feature type="transmembrane region" description="Helical" evidence="6">
    <location>
        <begin position="13"/>
        <end position="32"/>
    </location>
</feature>
<keyword evidence="4 6" id="KW-1133">Transmembrane helix</keyword>
<dbReference type="InterPro" id="IPR050601">
    <property type="entry name" value="CPA3_antiporter_subunitC"/>
</dbReference>
<keyword evidence="3 6" id="KW-0812">Transmembrane</keyword>
<feature type="transmembrane region" description="Helical" evidence="6">
    <location>
        <begin position="95"/>
        <end position="116"/>
    </location>
</feature>
<accession>A0A0W8F851</accession>
<organism evidence="7">
    <name type="scientific">hydrocarbon metagenome</name>
    <dbReference type="NCBI Taxonomy" id="938273"/>
    <lineage>
        <taxon>unclassified sequences</taxon>
        <taxon>metagenomes</taxon>
        <taxon>ecological metagenomes</taxon>
    </lineage>
</organism>
<comment type="subcellular location">
    <subcellularLocation>
        <location evidence="1">Cell membrane</location>
        <topology evidence="1">Multi-pass membrane protein</topology>
    </subcellularLocation>
</comment>
<dbReference type="PANTHER" id="PTHR34583:SF2">
    <property type="entry name" value="ANTIPORTER SUBUNIT MNHC2-RELATED"/>
    <property type="match status" value="1"/>
</dbReference>
<gene>
    <name evidence="7" type="ORF">ASZ90_013277</name>
</gene>
<dbReference type="Gene3D" id="1.10.287.3510">
    <property type="match status" value="1"/>
</dbReference>
<evidence type="ECO:0000256" key="2">
    <source>
        <dbReference type="ARBA" id="ARBA00022475"/>
    </source>
</evidence>
<reference evidence="7" key="1">
    <citation type="journal article" date="2015" name="Proc. Natl. Acad. Sci. U.S.A.">
        <title>Networks of energetic and metabolic interactions define dynamics in microbial communities.</title>
        <authorList>
            <person name="Embree M."/>
            <person name="Liu J.K."/>
            <person name="Al-Bassam M.M."/>
            <person name="Zengler K."/>
        </authorList>
    </citation>
    <scope>NUCLEOTIDE SEQUENCE</scope>
</reference>
<feature type="transmembrane region" description="Helical" evidence="6">
    <location>
        <begin position="39"/>
        <end position="57"/>
    </location>
</feature>
<protein>
    <submittedName>
        <fullName evidence="7">Putative, na(+) h(+) antiporter subunit c</fullName>
    </submittedName>
</protein>
<dbReference type="AlphaFoldDB" id="A0A0W8F851"/>
<dbReference type="Pfam" id="PF00420">
    <property type="entry name" value="Oxidored_q2"/>
    <property type="match status" value="1"/>
</dbReference>
<evidence type="ECO:0000256" key="1">
    <source>
        <dbReference type="ARBA" id="ARBA00004651"/>
    </source>
</evidence>
<comment type="caution">
    <text evidence="7">The sequence shown here is derived from an EMBL/GenBank/DDBJ whole genome shotgun (WGS) entry which is preliminary data.</text>
</comment>
<evidence type="ECO:0000256" key="6">
    <source>
        <dbReference type="SAM" id="Phobius"/>
    </source>
</evidence>
<evidence type="ECO:0000256" key="3">
    <source>
        <dbReference type="ARBA" id="ARBA00022692"/>
    </source>
</evidence>
<dbReference type="InterPro" id="IPR039428">
    <property type="entry name" value="NUOK/Mnh_C1-like"/>
</dbReference>
<evidence type="ECO:0000313" key="7">
    <source>
        <dbReference type="EMBL" id="KUG17047.1"/>
    </source>
</evidence>
<dbReference type="GO" id="GO:0005886">
    <property type="term" value="C:plasma membrane"/>
    <property type="evidence" value="ECO:0007669"/>
    <property type="project" value="UniProtKB-SubCell"/>
</dbReference>
<evidence type="ECO:0000256" key="5">
    <source>
        <dbReference type="ARBA" id="ARBA00023136"/>
    </source>
</evidence>
<evidence type="ECO:0000256" key="4">
    <source>
        <dbReference type="ARBA" id="ARBA00022989"/>
    </source>
</evidence>
<keyword evidence="2" id="KW-1003">Cell membrane</keyword>
<dbReference type="EMBL" id="LNQE01001467">
    <property type="protein sequence ID" value="KUG17047.1"/>
    <property type="molecule type" value="Genomic_DNA"/>
</dbReference>
<name>A0A0W8F851_9ZZZZ</name>